<evidence type="ECO:0000313" key="2">
    <source>
        <dbReference type="Proteomes" id="UP001595900"/>
    </source>
</evidence>
<keyword evidence="2" id="KW-1185">Reference proteome</keyword>
<evidence type="ECO:0000313" key="1">
    <source>
        <dbReference type="EMBL" id="MFC4242829.1"/>
    </source>
</evidence>
<dbReference type="RefSeq" id="WP_390227765.1">
    <property type="nucleotide sequence ID" value="NZ_JBHSCN010000003.1"/>
</dbReference>
<protein>
    <submittedName>
        <fullName evidence="1">Uncharacterized protein</fullName>
    </submittedName>
</protein>
<proteinExistence type="predicted"/>
<reference evidence="2" key="1">
    <citation type="journal article" date="2019" name="Int. J. Syst. Evol. Microbiol.">
        <title>The Global Catalogue of Microorganisms (GCM) 10K type strain sequencing project: providing services to taxonomists for standard genome sequencing and annotation.</title>
        <authorList>
            <consortium name="The Broad Institute Genomics Platform"/>
            <consortium name="The Broad Institute Genome Sequencing Center for Infectious Disease"/>
            <person name="Wu L."/>
            <person name="Ma J."/>
        </authorList>
    </citation>
    <scope>NUCLEOTIDE SEQUENCE [LARGE SCALE GENOMIC DNA]</scope>
    <source>
        <strain evidence="2">CGMCC 1.10363</strain>
    </source>
</reference>
<dbReference type="EMBL" id="JBHSCN010000003">
    <property type="protein sequence ID" value="MFC4242829.1"/>
    <property type="molecule type" value="Genomic_DNA"/>
</dbReference>
<comment type="caution">
    <text evidence="1">The sequence shown here is derived from an EMBL/GenBank/DDBJ whole genome shotgun (WGS) entry which is preliminary data.</text>
</comment>
<sequence length="87" mass="9810">MSTTDNAAEYVTEFLDGPLEGQTMGREYLGGEYEKELDMYVAVEGVPAEQRYVATSTRHVGDTLFVSYRWDSKDSDSIEVDDQDTNI</sequence>
<organism evidence="1 2">
    <name type="scientific">Gryllotalpicola reticulitermitis</name>
    <dbReference type="NCBI Taxonomy" id="1184153"/>
    <lineage>
        <taxon>Bacteria</taxon>
        <taxon>Bacillati</taxon>
        <taxon>Actinomycetota</taxon>
        <taxon>Actinomycetes</taxon>
        <taxon>Micrococcales</taxon>
        <taxon>Microbacteriaceae</taxon>
        <taxon>Gryllotalpicola</taxon>
    </lineage>
</organism>
<accession>A0ABV8Q6R3</accession>
<name>A0ABV8Q6R3_9MICO</name>
<dbReference type="Proteomes" id="UP001595900">
    <property type="component" value="Unassembled WGS sequence"/>
</dbReference>
<gene>
    <name evidence="1" type="ORF">ACFOYW_05530</name>
</gene>